<comment type="caution">
    <text evidence="5">The sequence shown here is derived from an EMBL/GenBank/DDBJ whole genome shotgun (WGS) entry which is preliminary data.</text>
</comment>
<keyword evidence="2" id="KW-0547">Nucleotide-binding</keyword>
<dbReference type="InterPro" id="IPR016030">
    <property type="entry name" value="CblAdoTrfase-like"/>
</dbReference>
<dbReference type="GO" id="GO:0005524">
    <property type="term" value="F:ATP binding"/>
    <property type="evidence" value="ECO:0007669"/>
    <property type="project" value="UniProtKB-KW"/>
</dbReference>
<accession>A0A645EDI0</accession>
<feature type="domain" description="Cobalamin adenosyltransferase-like" evidence="4">
    <location>
        <begin position="3"/>
        <end position="168"/>
    </location>
</feature>
<keyword evidence="1 5" id="KW-0808">Transferase</keyword>
<dbReference type="GO" id="GO:0008817">
    <property type="term" value="F:corrinoid adenosyltransferase activity"/>
    <property type="evidence" value="ECO:0007669"/>
    <property type="project" value="UniProtKB-EC"/>
</dbReference>
<protein>
    <submittedName>
        <fullName evidence="5">Cob(I)yrinic acid a,c-diamide adenosyltransferase</fullName>
        <ecNumber evidence="5">2.5.1.17</ecNumber>
    </submittedName>
</protein>
<name>A0A645EDI0_9ZZZZ</name>
<evidence type="ECO:0000313" key="5">
    <source>
        <dbReference type="EMBL" id="MPN00115.1"/>
    </source>
</evidence>
<keyword evidence="3" id="KW-0067">ATP-binding</keyword>
<dbReference type="Pfam" id="PF01923">
    <property type="entry name" value="Cob_adeno_trans"/>
    <property type="match status" value="1"/>
</dbReference>
<dbReference type="SUPFAM" id="SSF89028">
    <property type="entry name" value="Cobalamin adenosyltransferase-like"/>
    <property type="match status" value="1"/>
</dbReference>
<organism evidence="5">
    <name type="scientific">bioreactor metagenome</name>
    <dbReference type="NCBI Taxonomy" id="1076179"/>
    <lineage>
        <taxon>unclassified sequences</taxon>
        <taxon>metagenomes</taxon>
        <taxon>ecological metagenomes</taxon>
    </lineage>
</organism>
<evidence type="ECO:0000256" key="1">
    <source>
        <dbReference type="ARBA" id="ARBA00022679"/>
    </source>
</evidence>
<dbReference type="PANTHER" id="PTHR12213">
    <property type="entry name" value="CORRINOID ADENOSYLTRANSFERASE"/>
    <property type="match status" value="1"/>
</dbReference>
<evidence type="ECO:0000256" key="2">
    <source>
        <dbReference type="ARBA" id="ARBA00022741"/>
    </source>
</evidence>
<dbReference type="EC" id="2.5.1.17" evidence="5"/>
<sequence length="183" mass="21000">MKIYTKTGDKGTTALFSGERVEKFNGRINLYGTVDELIAVITLALEFEPPTKLKNDLEYINQILFYMCTDFATVVSSKQNDKIKRISEEDIRILETIIDEYTAMLPELKHLIVPGGNKCSAFINQARTICRRAERIAVELATKEELNPNAVKYLNRLSDYLFTAMRYANFILNCTEKEMKLPK</sequence>
<dbReference type="NCBIfam" id="TIGR00636">
    <property type="entry name" value="PduO_Nterm"/>
    <property type="match status" value="1"/>
</dbReference>
<dbReference type="InterPro" id="IPR036451">
    <property type="entry name" value="CblAdoTrfase-like_sf"/>
</dbReference>
<dbReference type="AlphaFoldDB" id="A0A645EDI0"/>
<dbReference type="Gene3D" id="1.20.1200.10">
    <property type="entry name" value="Cobalamin adenosyltransferase-like"/>
    <property type="match status" value="1"/>
</dbReference>
<evidence type="ECO:0000256" key="3">
    <source>
        <dbReference type="ARBA" id="ARBA00022840"/>
    </source>
</evidence>
<dbReference type="EMBL" id="VSSQ01046158">
    <property type="protein sequence ID" value="MPN00115.1"/>
    <property type="molecule type" value="Genomic_DNA"/>
</dbReference>
<reference evidence="5" key="1">
    <citation type="submission" date="2019-08" db="EMBL/GenBank/DDBJ databases">
        <authorList>
            <person name="Kucharzyk K."/>
            <person name="Murdoch R.W."/>
            <person name="Higgins S."/>
            <person name="Loffler F."/>
        </authorList>
    </citation>
    <scope>NUCLEOTIDE SEQUENCE</scope>
</reference>
<dbReference type="InterPro" id="IPR029499">
    <property type="entry name" value="PduO-typ"/>
</dbReference>
<gene>
    <name evidence="5" type="primary">yvqK_22</name>
    <name evidence="5" type="ORF">SDC9_147309</name>
</gene>
<proteinExistence type="predicted"/>
<evidence type="ECO:0000259" key="4">
    <source>
        <dbReference type="Pfam" id="PF01923"/>
    </source>
</evidence>
<dbReference type="PANTHER" id="PTHR12213:SF0">
    <property type="entry name" value="CORRINOID ADENOSYLTRANSFERASE MMAB"/>
    <property type="match status" value="1"/>
</dbReference>